<comment type="catalytic activity">
    <reaction evidence="14">
        <text>a 1,2-diacyl-sn-glycero-3-phosphoethanolamine(out) + ATP + H2O = a 1,2-diacyl-sn-glycero-3-phosphoethanolamine(in) + ADP + phosphate + H(+)</text>
        <dbReference type="Rhea" id="RHEA:66132"/>
        <dbReference type="ChEBI" id="CHEBI:15377"/>
        <dbReference type="ChEBI" id="CHEBI:15378"/>
        <dbReference type="ChEBI" id="CHEBI:30616"/>
        <dbReference type="ChEBI" id="CHEBI:43474"/>
        <dbReference type="ChEBI" id="CHEBI:64612"/>
        <dbReference type="ChEBI" id="CHEBI:456216"/>
    </reaction>
    <physiologicalReaction direction="left-to-right" evidence="14">
        <dbReference type="Rhea" id="RHEA:66133"/>
    </physiologicalReaction>
</comment>
<feature type="transmembrane region" description="Helical" evidence="16">
    <location>
        <begin position="1069"/>
        <end position="1088"/>
    </location>
</feature>
<dbReference type="Pfam" id="PF13246">
    <property type="entry name" value="Cation_ATPase"/>
    <property type="match status" value="1"/>
</dbReference>
<evidence type="ECO:0000313" key="20">
    <source>
        <dbReference type="EMBL" id="RKO97351.1"/>
    </source>
</evidence>
<feature type="region of interest" description="Disordered" evidence="17">
    <location>
        <begin position="249"/>
        <end position="285"/>
    </location>
</feature>
<evidence type="ECO:0000256" key="6">
    <source>
        <dbReference type="ARBA" id="ARBA00022723"/>
    </source>
</evidence>
<dbReference type="GO" id="GO:0012505">
    <property type="term" value="C:endomembrane system"/>
    <property type="evidence" value="ECO:0007669"/>
    <property type="project" value="UniProtKB-SubCell"/>
</dbReference>
<keyword evidence="11 16" id="KW-1133">Transmembrane helix</keyword>
<feature type="transmembrane region" description="Helical" evidence="16">
    <location>
        <begin position="1100"/>
        <end position="1121"/>
    </location>
</feature>
<dbReference type="GO" id="GO:0000287">
    <property type="term" value="F:magnesium ion binding"/>
    <property type="evidence" value="ECO:0007669"/>
    <property type="project" value="UniProtKB-UniRule"/>
</dbReference>
<keyword evidence="10 16" id="KW-1278">Translocase</keyword>
<dbReference type="NCBIfam" id="TIGR01494">
    <property type="entry name" value="ATPase_P-type"/>
    <property type="match status" value="1"/>
</dbReference>
<feature type="non-terminal residue" evidence="20">
    <location>
        <position position="1297"/>
    </location>
</feature>
<dbReference type="InterPro" id="IPR018303">
    <property type="entry name" value="ATPase_P-typ_P_site"/>
</dbReference>
<dbReference type="InterPro" id="IPR036412">
    <property type="entry name" value="HAD-like_sf"/>
</dbReference>
<protein>
    <recommendedName>
        <fullName evidence="16">Phospholipid-transporting ATPase</fullName>
        <ecNumber evidence="16">7.6.2.1</ecNumber>
    </recommendedName>
</protein>
<dbReference type="PANTHER" id="PTHR24092">
    <property type="entry name" value="PROBABLE PHOSPHOLIPID-TRANSPORTING ATPASE"/>
    <property type="match status" value="1"/>
</dbReference>
<evidence type="ECO:0000259" key="18">
    <source>
        <dbReference type="Pfam" id="PF16209"/>
    </source>
</evidence>
<dbReference type="SFLD" id="SFLDF00027">
    <property type="entry name" value="p-type_atpase"/>
    <property type="match status" value="1"/>
</dbReference>
<feature type="domain" description="P-type ATPase C-terminal" evidence="19">
    <location>
        <begin position="1037"/>
        <end position="1282"/>
    </location>
</feature>
<feature type="binding site" evidence="15">
    <location>
        <position position="1115"/>
    </location>
    <ligand>
        <name>ATP</name>
        <dbReference type="ChEBI" id="CHEBI:30616"/>
    </ligand>
</feature>
<feature type="transmembrane region" description="Helical" evidence="16">
    <location>
        <begin position="497"/>
        <end position="523"/>
    </location>
</feature>
<evidence type="ECO:0000256" key="8">
    <source>
        <dbReference type="ARBA" id="ARBA00022840"/>
    </source>
</evidence>
<evidence type="ECO:0000256" key="10">
    <source>
        <dbReference type="ARBA" id="ARBA00022967"/>
    </source>
</evidence>
<dbReference type="NCBIfam" id="TIGR01652">
    <property type="entry name" value="ATPase-Plipid"/>
    <property type="match status" value="1"/>
</dbReference>
<sequence>MVQPRIVINTPFVPPPGAAVDEPSYVFASNRIATSKYSLLTFVPKNLFEQFRSIANFYFTALVILQIFPQFETTSIAVVAAPIIIILALTAAKDGFEDWRRHRSDAEVNGSFSYTLSAYENRNQVHAPGEKIIFLSAVSDWWISTMSKLRVTLGWGVSKAPEAKSHPLPKTLKPDVYLKDSNRFRDMAIIEQPPVPSSPSRLPALQEHPTVFDDAVTMSPIDLGTFEFGSGPPLGGLPSQPFHESAAFAVSPPPQLSRSQSMARSTTSHSVRRKNLSLHHHRHHPSHTDLTTWHLSEWQQLRVGDFVLLQNNDPIPADVLLISTSEADNECYVETKNLDGETNLKIRTGVPALSWVMTPEDCRGLRLIIDQGPFNSNLYQFSASLTSFNGKDRAATVPVRVPLGLNNTLLRGSIMRNTKWSIAIVLAAGSESKVMLNTGPTPSKRSLITRRMNAQVILNFMILVALCLVCAIVSALYQGTGIWEASPFFGFGNEYDSTGTIGVITFFVAMILFQNIIPIALYISVEFGKTAQSLLLHFDRYMVHDEQGVNPRSWNLVDDLGQIEYIFSDKTGTLTSNTMEFKKCSINGIVYGGSFAVLQQRTTEEQREFDTQRRTEEQAMREQLTQRYNTRYLSQKPLSFVDVDIVRDLDDDEQGAKIREMFSILALCHTVLVEEVLNPFHLEYKAQSPDEAALVDAAKNMGFTFLRRKEGNITLDLMGETRHYELLNVIEFNSDRKRMSVIVRRPEGQIVLLCKGADSVIFSRLSARNDKEITAVTMQHLEDFANDGLRTLCLAYKPISQQDYDAWNARWTDAQNLVQGRDEATDAVADELERELTLAGASAIEDRLQDGVPQAIATLAEAGIKIFVLTGDKMETAINIGFSCNLLQKSMVLIVIQATSVEGVIEQLVEALARFWPSVNATTATKGNDMAAGAAAMASSQTFEEAAQAFGLIIDGESLKYALDEKAHPFLLELACRCKAVICCRVSPQQKALVVRLVREGLSSMSLAIGDGANDVSMIQEADIGVGITGKEGLQAVMASDYAIGQFRFLTRLLLVHGRWGYLRTSEMVLNYFYKNVVFLFVLFWFQFDSAFSANYVCDYTYVMFFNTLFSVLPTINIGILDQDISAETALKYPPGYMVGVRQTRYTMDRAWLWQLDAVYQSFICYYVPRMIVHAGSISNDGHATDLATLGTMVAWSMIITINLQCWLDTTTHNWITDAAFFITMLIFVVYSTANSAGDPMLESHGVAANVMSTGIFWLGIFFSIICSLAPRYAYRMFRLFFALDDTQILKEISNNE</sequence>
<keyword evidence="7 15" id="KW-0547">Nucleotide-binding</keyword>
<dbReference type="FunFam" id="3.40.1110.10:FF:000087">
    <property type="entry name" value="Phospholipid-transporting ATPase"/>
    <property type="match status" value="1"/>
</dbReference>
<dbReference type="Pfam" id="PF16209">
    <property type="entry name" value="PhoLip_ATPase_N"/>
    <property type="match status" value="1"/>
</dbReference>
<dbReference type="Gene3D" id="3.40.1110.10">
    <property type="entry name" value="Calcium-transporting ATPase, cytoplasmic domain N"/>
    <property type="match status" value="1"/>
</dbReference>
<evidence type="ECO:0000256" key="17">
    <source>
        <dbReference type="SAM" id="MobiDB-lite"/>
    </source>
</evidence>
<dbReference type="SUPFAM" id="SSF81653">
    <property type="entry name" value="Calcium ATPase, transduction domain A"/>
    <property type="match status" value="1"/>
</dbReference>
<feature type="compositionally biased region" description="Basic residues" evidence="17">
    <location>
        <begin position="270"/>
        <end position="285"/>
    </location>
</feature>
<evidence type="ECO:0000256" key="14">
    <source>
        <dbReference type="ARBA" id="ARBA00049128"/>
    </source>
</evidence>
<dbReference type="InterPro" id="IPR032631">
    <property type="entry name" value="P-type_ATPase_N"/>
</dbReference>
<keyword evidence="5 16" id="KW-0812">Transmembrane</keyword>
<dbReference type="InterPro" id="IPR023214">
    <property type="entry name" value="HAD_sf"/>
</dbReference>
<evidence type="ECO:0000256" key="7">
    <source>
        <dbReference type="ARBA" id="ARBA00022741"/>
    </source>
</evidence>
<name>A0A4P9WVC9_9FUNG</name>
<dbReference type="GO" id="GO:0005886">
    <property type="term" value="C:plasma membrane"/>
    <property type="evidence" value="ECO:0007669"/>
    <property type="project" value="TreeGrafter"/>
</dbReference>
<evidence type="ECO:0000256" key="15">
    <source>
        <dbReference type="PIRSR" id="PIRSR606539-2"/>
    </source>
</evidence>
<feature type="transmembrane region" description="Helical" evidence="16">
    <location>
        <begin position="1151"/>
        <end position="1169"/>
    </location>
</feature>
<dbReference type="FunFam" id="3.40.50.1000:FF:000014">
    <property type="entry name" value="Phospholipid-transporting ATPase"/>
    <property type="match status" value="1"/>
</dbReference>
<dbReference type="GO" id="GO:0045332">
    <property type="term" value="P:phospholipid translocation"/>
    <property type="evidence" value="ECO:0007669"/>
    <property type="project" value="TreeGrafter"/>
</dbReference>
<dbReference type="Gene3D" id="2.70.150.10">
    <property type="entry name" value="Calcium-transporting ATPase, cytoplasmic transduction domain A"/>
    <property type="match status" value="1"/>
</dbReference>
<feature type="transmembrane region" description="Helical" evidence="16">
    <location>
        <begin position="1215"/>
        <end position="1234"/>
    </location>
</feature>
<keyword evidence="9 16" id="KW-0460">Magnesium</keyword>
<evidence type="ECO:0000256" key="11">
    <source>
        <dbReference type="ARBA" id="ARBA00022989"/>
    </source>
</evidence>
<evidence type="ECO:0000256" key="16">
    <source>
        <dbReference type="RuleBase" id="RU362033"/>
    </source>
</evidence>
<dbReference type="GO" id="GO:0016887">
    <property type="term" value="F:ATP hydrolysis activity"/>
    <property type="evidence" value="ECO:0007669"/>
    <property type="project" value="InterPro"/>
</dbReference>
<feature type="domain" description="P-type ATPase N-terminal" evidence="18">
    <location>
        <begin position="26"/>
        <end position="75"/>
    </location>
</feature>
<dbReference type="InterPro" id="IPR023299">
    <property type="entry name" value="ATPase_P-typ_cyto_dom_N"/>
</dbReference>
<dbReference type="InterPro" id="IPR032630">
    <property type="entry name" value="P_typ_ATPase_c"/>
</dbReference>
<evidence type="ECO:0000256" key="4">
    <source>
        <dbReference type="ARBA" id="ARBA00022553"/>
    </source>
</evidence>
<evidence type="ECO:0000256" key="13">
    <source>
        <dbReference type="ARBA" id="ARBA00034036"/>
    </source>
</evidence>
<keyword evidence="3" id="KW-0813">Transport</keyword>
<feature type="transmembrane region" description="Helical" evidence="16">
    <location>
        <begin position="74"/>
        <end position="92"/>
    </location>
</feature>
<dbReference type="Gene3D" id="3.40.50.1000">
    <property type="entry name" value="HAD superfamily/HAD-like"/>
    <property type="match status" value="1"/>
</dbReference>
<dbReference type="GO" id="GO:0140326">
    <property type="term" value="F:ATPase-coupled intramembrane lipid transporter activity"/>
    <property type="evidence" value="ECO:0007669"/>
    <property type="project" value="UniProtKB-EC"/>
</dbReference>
<proteinExistence type="inferred from homology"/>
<feature type="transmembrane region" description="Helical" evidence="16">
    <location>
        <begin position="456"/>
        <end position="477"/>
    </location>
</feature>
<feature type="compositionally biased region" description="Polar residues" evidence="17">
    <location>
        <begin position="256"/>
        <end position="269"/>
    </location>
</feature>
<evidence type="ECO:0000256" key="12">
    <source>
        <dbReference type="ARBA" id="ARBA00023136"/>
    </source>
</evidence>
<dbReference type="InterPro" id="IPR008250">
    <property type="entry name" value="ATPase_P-typ_transduc_dom_A_sf"/>
</dbReference>
<feature type="transmembrane region" description="Helical" evidence="16">
    <location>
        <begin position="1189"/>
        <end position="1208"/>
    </location>
</feature>
<evidence type="ECO:0000256" key="1">
    <source>
        <dbReference type="ARBA" id="ARBA00004127"/>
    </source>
</evidence>
<keyword evidence="12 16" id="KW-0472">Membrane</keyword>
<dbReference type="InterPro" id="IPR023298">
    <property type="entry name" value="ATPase_P-typ_TM_dom_sf"/>
</dbReference>
<dbReference type="PROSITE" id="PS00154">
    <property type="entry name" value="ATPASE_E1_E2"/>
    <property type="match status" value="1"/>
</dbReference>
<accession>A0A4P9WVC9</accession>
<comment type="subcellular location">
    <subcellularLocation>
        <location evidence="1">Endomembrane system</location>
        <topology evidence="1">Multi-pass membrane protein</topology>
    </subcellularLocation>
    <subcellularLocation>
        <location evidence="16">Membrane</location>
        <topology evidence="16">Multi-pass membrane protein</topology>
    </subcellularLocation>
</comment>
<dbReference type="InterPro" id="IPR044492">
    <property type="entry name" value="P_typ_ATPase_HD_dom"/>
</dbReference>
<dbReference type="SUPFAM" id="SSF81665">
    <property type="entry name" value="Calcium ATPase, transmembrane domain M"/>
    <property type="match status" value="1"/>
</dbReference>
<keyword evidence="8 15" id="KW-0067">ATP-binding</keyword>
<comment type="similarity">
    <text evidence="2 16">Belongs to the cation transport ATPase (P-type) (TC 3.A.3) family. Type IV subfamily.</text>
</comment>
<feature type="transmembrane region" description="Helical" evidence="16">
    <location>
        <begin position="51"/>
        <end position="68"/>
    </location>
</feature>
<feature type="transmembrane region" description="Helical" evidence="16">
    <location>
        <begin position="1246"/>
        <end position="1270"/>
    </location>
</feature>
<dbReference type="EMBL" id="ML009301">
    <property type="protein sequence ID" value="RKO97351.1"/>
    <property type="molecule type" value="Genomic_DNA"/>
</dbReference>
<evidence type="ECO:0000256" key="2">
    <source>
        <dbReference type="ARBA" id="ARBA00008109"/>
    </source>
</evidence>
<dbReference type="SFLD" id="SFLDS00003">
    <property type="entry name" value="Haloacid_Dehalogenase"/>
    <property type="match status" value="1"/>
</dbReference>
<dbReference type="SUPFAM" id="SSF56784">
    <property type="entry name" value="HAD-like"/>
    <property type="match status" value="1"/>
</dbReference>
<keyword evidence="4" id="KW-0597">Phosphoprotein</keyword>
<dbReference type="Proteomes" id="UP000268535">
    <property type="component" value="Unassembled WGS sequence"/>
</dbReference>
<evidence type="ECO:0000256" key="9">
    <source>
        <dbReference type="ARBA" id="ARBA00022842"/>
    </source>
</evidence>
<dbReference type="PANTHER" id="PTHR24092:SF180">
    <property type="entry name" value="PHOSPHOLIPID-TRANSPORTING ATPASE DNF1-RELATED"/>
    <property type="match status" value="1"/>
</dbReference>
<dbReference type="PRINTS" id="PR00119">
    <property type="entry name" value="CATATPASE"/>
</dbReference>
<evidence type="ECO:0000256" key="5">
    <source>
        <dbReference type="ARBA" id="ARBA00022692"/>
    </source>
</evidence>
<dbReference type="InterPro" id="IPR006539">
    <property type="entry name" value="P-type_ATPase_IV"/>
</dbReference>
<gene>
    <name evidence="20" type="ORF">CAUPRSCDRAFT_6651</name>
</gene>
<evidence type="ECO:0000259" key="19">
    <source>
        <dbReference type="Pfam" id="PF16212"/>
    </source>
</evidence>
<dbReference type="SUPFAM" id="SSF81660">
    <property type="entry name" value="Metal cation-transporting ATPase, ATP-binding domain N"/>
    <property type="match status" value="1"/>
</dbReference>
<comment type="catalytic activity">
    <reaction evidence="13 16">
        <text>ATP + H2O + phospholipidSide 1 = ADP + phosphate + phospholipidSide 2.</text>
        <dbReference type="EC" id="7.6.2.1"/>
    </reaction>
</comment>
<dbReference type="InterPro" id="IPR001757">
    <property type="entry name" value="P_typ_ATPase"/>
</dbReference>
<keyword evidence="6" id="KW-0479">Metal-binding</keyword>
<evidence type="ECO:0000313" key="21">
    <source>
        <dbReference type="Proteomes" id="UP000268535"/>
    </source>
</evidence>
<dbReference type="SFLD" id="SFLDG00002">
    <property type="entry name" value="C1.7:_P-type_atpase_like"/>
    <property type="match status" value="1"/>
</dbReference>
<organism evidence="20 21">
    <name type="scientific">Caulochytrium protostelioides</name>
    <dbReference type="NCBI Taxonomy" id="1555241"/>
    <lineage>
        <taxon>Eukaryota</taxon>
        <taxon>Fungi</taxon>
        <taxon>Fungi incertae sedis</taxon>
        <taxon>Chytridiomycota</taxon>
        <taxon>Chytridiomycota incertae sedis</taxon>
        <taxon>Chytridiomycetes</taxon>
        <taxon>Caulochytriales</taxon>
        <taxon>Caulochytriaceae</taxon>
        <taxon>Caulochytrium</taxon>
    </lineage>
</organism>
<dbReference type="GO" id="GO:0005524">
    <property type="term" value="F:ATP binding"/>
    <property type="evidence" value="ECO:0007669"/>
    <property type="project" value="UniProtKB-UniRule"/>
</dbReference>
<evidence type="ECO:0000256" key="3">
    <source>
        <dbReference type="ARBA" id="ARBA00022448"/>
    </source>
</evidence>
<dbReference type="EC" id="7.6.2.1" evidence="16"/>
<dbReference type="Pfam" id="PF16212">
    <property type="entry name" value="PhoLip_ATPase_C"/>
    <property type="match status" value="1"/>
</dbReference>
<reference evidence="21" key="1">
    <citation type="journal article" date="2018" name="Nat. Microbiol.">
        <title>Leveraging single-cell genomics to expand the fungal tree of life.</title>
        <authorList>
            <person name="Ahrendt S.R."/>
            <person name="Quandt C.A."/>
            <person name="Ciobanu D."/>
            <person name="Clum A."/>
            <person name="Salamov A."/>
            <person name="Andreopoulos B."/>
            <person name="Cheng J.F."/>
            <person name="Woyke T."/>
            <person name="Pelin A."/>
            <person name="Henrissat B."/>
            <person name="Reynolds N.K."/>
            <person name="Benny G.L."/>
            <person name="Smith M.E."/>
            <person name="James T.Y."/>
            <person name="Grigoriev I.V."/>
        </authorList>
    </citation>
    <scope>NUCLEOTIDE SEQUENCE [LARGE SCALE GENOMIC DNA]</scope>
    <source>
        <strain evidence="21">ATCC 52028</strain>
    </source>
</reference>